<dbReference type="AlphaFoldDB" id="A0A0E9STX8"/>
<dbReference type="EMBL" id="GBXM01064462">
    <property type="protein sequence ID" value="JAH44115.1"/>
    <property type="molecule type" value="Transcribed_RNA"/>
</dbReference>
<protein>
    <submittedName>
        <fullName evidence="1">Uncharacterized protein</fullName>
    </submittedName>
</protein>
<accession>A0A0E9STX8</accession>
<evidence type="ECO:0000313" key="1">
    <source>
        <dbReference type="EMBL" id="JAH44115.1"/>
    </source>
</evidence>
<organism evidence="1">
    <name type="scientific">Anguilla anguilla</name>
    <name type="common">European freshwater eel</name>
    <name type="synonym">Muraena anguilla</name>
    <dbReference type="NCBI Taxonomy" id="7936"/>
    <lineage>
        <taxon>Eukaryota</taxon>
        <taxon>Metazoa</taxon>
        <taxon>Chordata</taxon>
        <taxon>Craniata</taxon>
        <taxon>Vertebrata</taxon>
        <taxon>Euteleostomi</taxon>
        <taxon>Actinopterygii</taxon>
        <taxon>Neopterygii</taxon>
        <taxon>Teleostei</taxon>
        <taxon>Anguilliformes</taxon>
        <taxon>Anguillidae</taxon>
        <taxon>Anguilla</taxon>
    </lineage>
</organism>
<proteinExistence type="predicted"/>
<sequence>MKHSVRLYEPGSVCNPGSGSINRREVYSGYRSLVVGDNRENSMLSTEVLRNDP</sequence>
<name>A0A0E9STX8_ANGAN</name>
<reference evidence="1" key="1">
    <citation type="submission" date="2014-11" db="EMBL/GenBank/DDBJ databases">
        <authorList>
            <person name="Amaro Gonzalez C."/>
        </authorList>
    </citation>
    <scope>NUCLEOTIDE SEQUENCE</scope>
</reference>
<reference evidence="1" key="2">
    <citation type="journal article" date="2015" name="Fish Shellfish Immunol.">
        <title>Early steps in the European eel (Anguilla anguilla)-Vibrio vulnificus interaction in the gills: Role of the RtxA13 toxin.</title>
        <authorList>
            <person name="Callol A."/>
            <person name="Pajuelo D."/>
            <person name="Ebbesson L."/>
            <person name="Teles M."/>
            <person name="MacKenzie S."/>
            <person name="Amaro C."/>
        </authorList>
    </citation>
    <scope>NUCLEOTIDE SEQUENCE</scope>
</reference>